<keyword evidence="3 6" id="KW-0547">Nucleotide-binding</keyword>
<dbReference type="InterPro" id="IPR045851">
    <property type="entry name" value="AMP-bd_C_sf"/>
</dbReference>
<feature type="binding site" evidence="6">
    <location>
        <position position="559"/>
    </location>
    <ligand>
        <name>Mg(2+)</name>
        <dbReference type="ChEBI" id="CHEBI:18420"/>
    </ligand>
</feature>
<dbReference type="Proteomes" id="UP000019678">
    <property type="component" value="Unassembled WGS sequence"/>
</dbReference>
<feature type="binding site" evidence="6">
    <location>
        <position position="543"/>
    </location>
    <ligand>
        <name>ATP</name>
        <dbReference type="ChEBI" id="CHEBI:30616"/>
    </ligand>
</feature>
<keyword evidence="11" id="KW-1185">Reference proteome</keyword>
<name>A0A017TDN9_9BACT</name>
<dbReference type="SUPFAM" id="SSF56801">
    <property type="entry name" value="Acetyl-CoA synthetase-like"/>
    <property type="match status" value="1"/>
</dbReference>
<protein>
    <recommendedName>
        <fullName evidence="6">Acetyl-coenzyme A synthetase</fullName>
        <shortName evidence="6">AcCoA synthetase</shortName>
        <shortName evidence="6">Acs</shortName>
        <ecNumber evidence="6">6.2.1.1</ecNumber>
    </recommendedName>
    <alternativeName>
        <fullName evidence="6">Acetate--CoA ligase</fullName>
    </alternativeName>
    <alternativeName>
        <fullName evidence="6">Acyl-activating enzyme</fullName>
    </alternativeName>
</protein>
<dbReference type="GO" id="GO:0016208">
    <property type="term" value="F:AMP binding"/>
    <property type="evidence" value="ECO:0007669"/>
    <property type="project" value="InterPro"/>
</dbReference>
<proteinExistence type="inferred from homology"/>
<dbReference type="GO" id="GO:0019427">
    <property type="term" value="P:acetyl-CoA biosynthetic process from acetate"/>
    <property type="evidence" value="ECO:0007669"/>
    <property type="project" value="UniProtKB-UniRule"/>
</dbReference>
<keyword evidence="2 6" id="KW-0436">Ligase</keyword>
<dbReference type="GO" id="GO:0005524">
    <property type="term" value="F:ATP binding"/>
    <property type="evidence" value="ECO:0007669"/>
    <property type="project" value="UniProtKB-KW"/>
</dbReference>
<dbReference type="GO" id="GO:0046872">
    <property type="term" value="F:metal ion binding"/>
    <property type="evidence" value="ECO:0007669"/>
    <property type="project" value="UniProtKB-KW"/>
</dbReference>
<comment type="catalytic activity">
    <reaction evidence="6">
        <text>acetate + ATP + CoA = acetyl-CoA + AMP + diphosphate</text>
        <dbReference type="Rhea" id="RHEA:23176"/>
        <dbReference type="ChEBI" id="CHEBI:30089"/>
        <dbReference type="ChEBI" id="CHEBI:30616"/>
        <dbReference type="ChEBI" id="CHEBI:33019"/>
        <dbReference type="ChEBI" id="CHEBI:57287"/>
        <dbReference type="ChEBI" id="CHEBI:57288"/>
        <dbReference type="ChEBI" id="CHEBI:456215"/>
        <dbReference type="EC" id="6.2.1.1"/>
    </reaction>
</comment>
<evidence type="ECO:0000313" key="11">
    <source>
        <dbReference type="Proteomes" id="UP000019678"/>
    </source>
</evidence>
<keyword evidence="6" id="KW-0479">Metal-binding</keyword>
<evidence type="ECO:0000256" key="1">
    <source>
        <dbReference type="ARBA" id="ARBA00006432"/>
    </source>
</evidence>
<feature type="modified residue" description="N6-acetyllysine" evidence="6">
    <location>
        <position position="626"/>
    </location>
</feature>
<dbReference type="FunFam" id="3.40.50.12780:FF:000001">
    <property type="entry name" value="Acetyl-coenzyme A synthetase"/>
    <property type="match status" value="1"/>
</dbReference>
<evidence type="ECO:0000259" key="9">
    <source>
        <dbReference type="Pfam" id="PF16177"/>
    </source>
</evidence>
<evidence type="ECO:0000313" key="10">
    <source>
        <dbReference type="EMBL" id="EYF06716.1"/>
    </source>
</evidence>
<feature type="binding site" evidence="6">
    <location>
        <position position="556"/>
    </location>
    <ligand>
        <name>Mg(2+)</name>
        <dbReference type="ChEBI" id="CHEBI:18420"/>
    </ligand>
</feature>
<dbReference type="PANTHER" id="PTHR24095:SF14">
    <property type="entry name" value="ACETYL-COENZYME A SYNTHETASE 1"/>
    <property type="match status" value="1"/>
</dbReference>
<evidence type="ECO:0000259" key="7">
    <source>
        <dbReference type="Pfam" id="PF00501"/>
    </source>
</evidence>
<feature type="domain" description="AMP-binding enzyme C-terminal" evidence="8">
    <location>
        <begin position="548"/>
        <end position="626"/>
    </location>
</feature>
<dbReference type="CDD" id="cd05966">
    <property type="entry name" value="ACS"/>
    <property type="match status" value="1"/>
</dbReference>
<gene>
    <name evidence="6" type="primary">acsA</name>
    <name evidence="10" type="ORF">CAP_1846</name>
</gene>
<feature type="binding site" evidence="6">
    <location>
        <begin position="404"/>
        <end position="406"/>
    </location>
    <ligand>
        <name>ATP</name>
        <dbReference type="ChEBI" id="CHEBI:30616"/>
    </ligand>
</feature>
<dbReference type="InterPro" id="IPR011904">
    <property type="entry name" value="Ac_CoA_lig"/>
</dbReference>
<evidence type="ECO:0000256" key="5">
    <source>
        <dbReference type="ARBA" id="ARBA00022990"/>
    </source>
</evidence>
<feature type="binding site" evidence="6">
    <location>
        <position position="554"/>
    </location>
    <ligand>
        <name>Mg(2+)</name>
        <dbReference type="ChEBI" id="CHEBI:18420"/>
    </ligand>
</feature>
<dbReference type="NCBIfam" id="TIGR02188">
    <property type="entry name" value="Ac_CoA_lig_AcsA"/>
    <property type="match status" value="1"/>
</dbReference>
<dbReference type="InterPro" id="IPR020845">
    <property type="entry name" value="AMP-binding_CS"/>
</dbReference>
<dbReference type="InterPro" id="IPR042099">
    <property type="entry name" value="ANL_N_sf"/>
</dbReference>
<evidence type="ECO:0000256" key="2">
    <source>
        <dbReference type="ARBA" id="ARBA00022598"/>
    </source>
</evidence>
<dbReference type="Gene3D" id="3.30.300.30">
    <property type="match status" value="1"/>
</dbReference>
<evidence type="ECO:0000256" key="6">
    <source>
        <dbReference type="HAMAP-Rule" id="MF_01123"/>
    </source>
</evidence>
<feature type="binding site" evidence="6">
    <location>
        <begin position="428"/>
        <end position="433"/>
    </location>
    <ligand>
        <name>ATP</name>
        <dbReference type="ChEBI" id="CHEBI:30616"/>
    </ligand>
</feature>
<feature type="domain" description="Acetyl-coenzyme A synthetase N-terminal" evidence="9">
    <location>
        <begin position="42"/>
        <end position="95"/>
    </location>
</feature>
<dbReference type="PROSITE" id="PS00455">
    <property type="entry name" value="AMP_BINDING"/>
    <property type="match status" value="1"/>
</dbReference>
<dbReference type="GO" id="GO:0003987">
    <property type="term" value="F:acetate-CoA ligase activity"/>
    <property type="evidence" value="ECO:0007669"/>
    <property type="project" value="UniProtKB-UniRule"/>
</dbReference>
<dbReference type="NCBIfam" id="NF001208">
    <property type="entry name" value="PRK00174.1"/>
    <property type="match status" value="1"/>
</dbReference>
<dbReference type="InterPro" id="IPR000873">
    <property type="entry name" value="AMP-dep_synth/lig_dom"/>
</dbReference>
<feature type="binding site" evidence="6">
    <location>
        <begin position="205"/>
        <end position="208"/>
    </location>
    <ligand>
        <name>CoA</name>
        <dbReference type="ChEBI" id="CHEBI:57287"/>
    </ligand>
</feature>
<feature type="binding site" evidence="6">
    <location>
        <position position="517"/>
    </location>
    <ligand>
        <name>ATP</name>
        <dbReference type="ChEBI" id="CHEBI:30616"/>
    </ligand>
</feature>
<comment type="PTM">
    <text evidence="6">Acetylated. Deacetylation by the SIR2-homolog deacetylase activates the enzyme.</text>
</comment>
<organism evidence="10 11">
    <name type="scientific">Chondromyces apiculatus DSM 436</name>
    <dbReference type="NCBI Taxonomy" id="1192034"/>
    <lineage>
        <taxon>Bacteria</taxon>
        <taxon>Pseudomonadati</taxon>
        <taxon>Myxococcota</taxon>
        <taxon>Polyangia</taxon>
        <taxon>Polyangiales</taxon>
        <taxon>Polyangiaceae</taxon>
        <taxon>Chondromyces</taxon>
    </lineage>
</organism>
<dbReference type="HAMAP" id="MF_01123">
    <property type="entry name" value="Ac_CoA_synth"/>
    <property type="match status" value="1"/>
</dbReference>
<reference evidence="10 11" key="1">
    <citation type="submission" date="2013-05" db="EMBL/GenBank/DDBJ databases">
        <title>Genome assembly of Chondromyces apiculatus DSM 436.</title>
        <authorList>
            <person name="Sharma G."/>
            <person name="Khatri I."/>
            <person name="Kaur C."/>
            <person name="Mayilraj S."/>
            <person name="Subramanian S."/>
        </authorList>
    </citation>
    <scope>NUCLEOTIDE SEQUENCE [LARGE SCALE GENOMIC DNA]</scope>
    <source>
        <strain evidence="10 11">DSM 436</strain>
    </source>
</reference>
<keyword evidence="4 6" id="KW-0067">ATP-binding</keyword>
<comment type="caution">
    <text evidence="10">The sequence shown here is derived from an EMBL/GenBank/DDBJ whole genome shotgun (WGS) entry which is preliminary data.</text>
</comment>
<keyword evidence="6" id="KW-0460">Magnesium</keyword>
<dbReference type="EC" id="6.2.1.1" evidence="6"/>
<dbReference type="PANTHER" id="PTHR24095">
    <property type="entry name" value="ACETYL-COENZYME A SYNTHETASE"/>
    <property type="match status" value="1"/>
</dbReference>
<dbReference type="Pfam" id="PF00501">
    <property type="entry name" value="AMP-binding"/>
    <property type="match status" value="1"/>
</dbReference>
<evidence type="ECO:0000256" key="3">
    <source>
        <dbReference type="ARBA" id="ARBA00022741"/>
    </source>
</evidence>
<dbReference type="Pfam" id="PF16177">
    <property type="entry name" value="ACAS_N"/>
    <property type="match status" value="1"/>
</dbReference>
<dbReference type="InterPro" id="IPR032387">
    <property type="entry name" value="ACAS_N"/>
</dbReference>
<comment type="caution">
    <text evidence="6">Lacks conserved residue(s) required for the propagation of feature annotation.</text>
</comment>
<dbReference type="AlphaFoldDB" id="A0A017TDN9"/>
<dbReference type="eggNOG" id="COG0365">
    <property type="taxonomic scope" value="Bacteria"/>
</dbReference>
<dbReference type="STRING" id="1192034.CAP_1846"/>
<keyword evidence="5 6" id="KW-0007">Acetylation</keyword>
<dbReference type="Pfam" id="PF13193">
    <property type="entry name" value="AMP-binding_C"/>
    <property type="match status" value="1"/>
</dbReference>
<evidence type="ECO:0000259" key="8">
    <source>
        <dbReference type="Pfam" id="PF13193"/>
    </source>
</evidence>
<dbReference type="EMBL" id="ASRX01000015">
    <property type="protein sequence ID" value="EYF06716.1"/>
    <property type="molecule type" value="Genomic_DNA"/>
</dbReference>
<comment type="function">
    <text evidence="6">Catalyzes the conversion of acetate into acetyl-CoA (AcCoA), an essential intermediate at the junction of anabolic and catabolic pathways. AcsA undergoes a two-step reaction. In the first half reaction, AcsA combines acetate with ATP to form acetyl-adenylate (AcAMP) intermediate. In the second half reaction, it can then transfer the acetyl group from AcAMP to the sulfhydryl group of CoA, forming the product AcCoA.</text>
</comment>
<feature type="domain" description="AMP-dependent synthetase/ligase" evidence="7">
    <location>
        <begin position="104"/>
        <end position="493"/>
    </location>
</feature>
<feature type="binding site" evidence="6">
    <location>
        <position position="352"/>
    </location>
    <ligand>
        <name>CoA</name>
        <dbReference type="ChEBI" id="CHEBI:57287"/>
    </ligand>
</feature>
<sequence length="662" mass="73170">MLRPLQGVTMSEAIESLLKENRRFEPPTDFARQARVSSREAYDAMYRESLDDPDTFWRRETSALVFRTPWTKVLEWNLPHARWFLGATLNVTESCLDRHLSTATATKTALLWEGEDGSTRTVTYAELHEKTVRLAGALKQLGVQKGDRVAIYMGMVPEVSVAMLACARIGAVHTVVFGGFSADALRDRIHDSQAKVVITQDGASRRGQVVPLKATVDKALSQPEAKSATHTIVYRHLGSERCRIDMKEGRDAWWDDVLASAPASCEPEIVDAEHPLFILYTSGSTGKPKGVLHTTGGYLAGAHVTSKYVFDLREDDIYWCTADVGWVTGHSYLVYGPLSNGATCFMYEGAPNYPDWARFWRMIEQHKITILYTAPTAIRACMRQGDTWPAKHDLSSLRLLGTVGEPINPEAWVWYHQTIGGGRCPIVDTWWQTETGSIMMATLPGAVAAKPGSTGLPFFGVAPDVVTQEGDPVGANQGGLLVLRKPWPSMFRTLWQDDERFRQGYFSTIKDCYFTGDGARRDEDGYMWVVGRIDDVLNVAGHRIGTAEIESALVSHPAVAEAAAVGRPDDIKGTALVVFVSLRPGSTAGPELRDKLAEHVAKEIGRFARPDLIRFTDALPKTRSGKIMRRLLKDVASGRESTGDTSTLEDLGVLAKLRQDQE</sequence>
<dbReference type="GO" id="GO:0005829">
    <property type="term" value="C:cytosol"/>
    <property type="evidence" value="ECO:0007669"/>
    <property type="project" value="TreeGrafter"/>
</dbReference>
<accession>A0A017TDN9</accession>
<feature type="binding site" evidence="6">
    <location>
        <position position="532"/>
    </location>
    <ligand>
        <name>ATP</name>
        <dbReference type="ChEBI" id="CHEBI:30616"/>
    </ligand>
</feature>
<dbReference type="Gene3D" id="3.40.50.12780">
    <property type="entry name" value="N-terminal domain of ligase-like"/>
    <property type="match status" value="1"/>
</dbReference>
<evidence type="ECO:0000256" key="4">
    <source>
        <dbReference type="ARBA" id="ARBA00022840"/>
    </source>
</evidence>
<feature type="binding site" evidence="6">
    <location>
        <position position="328"/>
    </location>
    <ligand>
        <name>CoA</name>
        <dbReference type="ChEBI" id="CHEBI:57287"/>
    </ligand>
</feature>
<comment type="similarity">
    <text evidence="1 6">Belongs to the ATP-dependent AMP-binding enzyme family.</text>
</comment>
<comment type="cofactor">
    <cofactor evidence="6">
        <name>Mg(2+)</name>
        <dbReference type="ChEBI" id="CHEBI:18420"/>
    </cofactor>
</comment>
<dbReference type="InterPro" id="IPR025110">
    <property type="entry name" value="AMP-bd_C"/>
</dbReference>